<evidence type="ECO:0000313" key="7">
    <source>
        <dbReference type="EMBL" id="PJR13309.1"/>
    </source>
</evidence>
<dbReference type="AlphaFoldDB" id="A0A2J0YYG2"/>
<keyword evidence="2" id="KW-0846">Cobalamin</keyword>
<comment type="cofactor">
    <cofactor evidence="1">
        <name>adenosylcob(III)alamin</name>
        <dbReference type="ChEBI" id="CHEBI:18408"/>
    </cofactor>
</comment>
<dbReference type="Pfam" id="PF02310">
    <property type="entry name" value="B12-binding"/>
    <property type="match status" value="1"/>
</dbReference>
<dbReference type="PANTHER" id="PTHR48101">
    <property type="entry name" value="METHYLMALONYL-COA MUTASE, MITOCHONDRIAL-RELATED"/>
    <property type="match status" value="1"/>
</dbReference>
<dbReference type="SUPFAM" id="SSF52242">
    <property type="entry name" value="Cobalamin (vitamin B12)-binding domain"/>
    <property type="match status" value="1"/>
</dbReference>
<comment type="caution">
    <text evidence="7">The sequence shown here is derived from an EMBL/GenBank/DDBJ whole genome shotgun (WGS) entry which is preliminary data.</text>
</comment>
<evidence type="ECO:0000256" key="5">
    <source>
        <dbReference type="ARBA" id="ARBA00023285"/>
    </source>
</evidence>
<evidence type="ECO:0000259" key="6">
    <source>
        <dbReference type="PROSITE" id="PS51332"/>
    </source>
</evidence>
<evidence type="ECO:0000256" key="1">
    <source>
        <dbReference type="ARBA" id="ARBA00001922"/>
    </source>
</evidence>
<evidence type="ECO:0000256" key="2">
    <source>
        <dbReference type="ARBA" id="ARBA00022628"/>
    </source>
</evidence>
<dbReference type="RefSeq" id="WP_100673292.1">
    <property type="nucleotide sequence ID" value="NZ_NJGD01000010.1"/>
</dbReference>
<evidence type="ECO:0000256" key="4">
    <source>
        <dbReference type="ARBA" id="ARBA00023235"/>
    </source>
</evidence>
<protein>
    <submittedName>
        <fullName evidence="7">Methylmalonyl-CoA mutase</fullName>
    </submittedName>
</protein>
<proteinExistence type="predicted"/>
<organism evidence="7 8">
    <name type="scientific">Rhizobium meliloti</name>
    <name type="common">Ensifer meliloti</name>
    <name type="synonym">Sinorhizobium meliloti</name>
    <dbReference type="NCBI Taxonomy" id="382"/>
    <lineage>
        <taxon>Bacteria</taxon>
        <taxon>Pseudomonadati</taxon>
        <taxon>Pseudomonadota</taxon>
        <taxon>Alphaproteobacteria</taxon>
        <taxon>Hyphomicrobiales</taxon>
        <taxon>Rhizobiaceae</taxon>
        <taxon>Sinorhizobium/Ensifer group</taxon>
        <taxon>Sinorhizobium</taxon>
    </lineage>
</organism>
<feature type="domain" description="B12-binding" evidence="6">
    <location>
        <begin position="24"/>
        <end position="155"/>
    </location>
</feature>
<dbReference type="Gene3D" id="3.40.50.280">
    <property type="entry name" value="Cobalamin-binding domain"/>
    <property type="match status" value="1"/>
</dbReference>
<dbReference type="GO" id="GO:0016853">
    <property type="term" value="F:isomerase activity"/>
    <property type="evidence" value="ECO:0007669"/>
    <property type="project" value="UniProtKB-KW"/>
</dbReference>
<accession>A0A2J0YYG2</accession>
<keyword evidence="5" id="KW-0170">Cobalt</keyword>
<dbReference type="NCBIfam" id="TIGR00640">
    <property type="entry name" value="acid_CoA_mut_C"/>
    <property type="match status" value="1"/>
</dbReference>
<reference evidence="7 8" key="1">
    <citation type="submission" date="2017-06" db="EMBL/GenBank/DDBJ databases">
        <title>Ensifer strains isolated from leguminous trees and herbs display diverse denitrification phenotypes with some acting as strong N2O sinks.</title>
        <authorList>
            <person name="Woliy K."/>
            <person name="Mania D."/>
            <person name="Bakken L.R."/>
            <person name="Frostegard A."/>
        </authorList>
    </citation>
    <scope>NUCLEOTIDE SEQUENCE [LARGE SCALE GENOMIC DNA]</scope>
    <source>
        <strain evidence="7 8">AC50a</strain>
    </source>
</reference>
<keyword evidence="3" id="KW-0479">Metal-binding</keyword>
<dbReference type="EMBL" id="NJGD01000010">
    <property type="protein sequence ID" value="PJR13309.1"/>
    <property type="molecule type" value="Genomic_DNA"/>
</dbReference>
<evidence type="ECO:0000313" key="8">
    <source>
        <dbReference type="Proteomes" id="UP000231987"/>
    </source>
</evidence>
<dbReference type="InterPro" id="IPR036724">
    <property type="entry name" value="Cobalamin-bd_sf"/>
</dbReference>
<sequence>MTETNRTGGGLGDGAETPSHAADTIRVLVAKLGLDGHDRGAKVVARILRDAGMEVVYTGLYKSPKDVVAAAIQEDVDVIGVSLLSGSHVPLFRELCRCLREEGAEHVLVVAGGVIPEQDYPALLECGVDAIVPQEARAEVIVTAIADLVAARGRI</sequence>
<dbReference type="GO" id="GO:0031419">
    <property type="term" value="F:cobalamin binding"/>
    <property type="evidence" value="ECO:0007669"/>
    <property type="project" value="UniProtKB-KW"/>
</dbReference>
<dbReference type="Proteomes" id="UP000231987">
    <property type="component" value="Unassembled WGS sequence"/>
</dbReference>
<name>A0A2J0YYG2_RHIML</name>
<dbReference type="PANTHER" id="PTHR48101:SF1">
    <property type="entry name" value="METHYLMALONYL-COA MUTASE, LARGE SUBUNIT"/>
    <property type="match status" value="1"/>
</dbReference>
<dbReference type="InterPro" id="IPR006158">
    <property type="entry name" value="Cobalamin-bd"/>
</dbReference>
<dbReference type="PROSITE" id="PS51332">
    <property type="entry name" value="B12_BINDING"/>
    <property type="match status" value="1"/>
</dbReference>
<dbReference type="GO" id="GO:0046872">
    <property type="term" value="F:metal ion binding"/>
    <property type="evidence" value="ECO:0007669"/>
    <property type="project" value="UniProtKB-KW"/>
</dbReference>
<dbReference type="InterPro" id="IPR006159">
    <property type="entry name" value="Acid_CoA_mut_C"/>
</dbReference>
<evidence type="ECO:0000256" key="3">
    <source>
        <dbReference type="ARBA" id="ARBA00022723"/>
    </source>
</evidence>
<keyword evidence="4" id="KW-0413">Isomerase</keyword>
<dbReference type="CDD" id="cd02071">
    <property type="entry name" value="MM_CoA_mut_B12_BD"/>
    <property type="match status" value="1"/>
</dbReference>
<gene>
    <name evidence="7" type="ORF">CEJ86_21360</name>
</gene>